<evidence type="ECO:0000313" key="3">
    <source>
        <dbReference type="Proteomes" id="UP000077248"/>
    </source>
</evidence>
<feature type="transmembrane region" description="Helical" evidence="1">
    <location>
        <begin position="459"/>
        <end position="477"/>
    </location>
</feature>
<accession>A0A177DP80</accession>
<dbReference type="VEuPathDB" id="FungiDB:CC77DRAFT_933141"/>
<dbReference type="RefSeq" id="XP_018387175.1">
    <property type="nucleotide sequence ID" value="XM_018534297.1"/>
</dbReference>
<dbReference type="KEGG" id="aalt:CC77DRAFT_933141"/>
<evidence type="ECO:0000256" key="1">
    <source>
        <dbReference type="SAM" id="Phobius"/>
    </source>
</evidence>
<feature type="transmembrane region" description="Helical" evidence="1">
    <location>
        <begin position="531"/>
        <end position="552"/>
    </location>
</feature>
<protein>
    <submittedName>
        <fullName evidence="2">Uncharacterized protein</fullName>
    </submittedName>
</protein>
<dbReference type="OMA" id="LWCSLPR"/>
<feature type="transmembrane region" description="Helical" evidence="1">
    <location>
        <begin position="497"/>
        <end position="519"/>
    </location>
</feature>
<keyword evidence="1" id="KW-1133">Transmembrane helix</keyword>
<keyword evidence="1" id="KW-0472">Membrane</keyword>
<proteinExistence type="predicted"/>
<feature type="transmembrane region" description="Helical" evidence="1">
    <location>
        <begin position="574"/>
        <end position="597"/>
    </location>
</feature>
<reference evidence="2 3" key="1">
    <citation type="submission" date="2016-05" db="EMBL/GenBank/DDBJ databases">
        <title>Comparative analysis of secretome profiles of manganese(II)-oxidizing ascomycete fungi.</title>
        <authorList>
            <consortium name="DOE Joint Genome Institute"/>
            <person name="Zeiner C.A."/>
            <person name="Purvine S.O."/>
            <person name="Zink E.M."/>
            <person name="Wu S."/>
            <person name="Pasa-Tolic L."/>
            <person name="Chaput D.L."/>
            <person name="Haridas S."/>
            <person name="Grigoriev I.V."/>
            <person name="Santelli C.M."/>
            <person name="Hansel C.M."/>
        </authorList>
    </citation>
    <scope>NUCLEOTIDE SEQUENCE [LARGE SCALE GENOMIC DNA]</scope>
    <source>
        <strain evidence="2 3">SRC1lrK2f</strain>
    </source>
</reference>
<dbReference type="Proteomes" id="UP000077248">
    <property type="component" value="Unassembled WGS sequence"/>
</dbReference>
<sequence length="733" mass="82378">MLRENTEVLHPGKIGVHEDDQTLDTLVNRGGWVNPEDLIPMPQCIAQQNYSSWLGAITKCTGKRCTSHFGVICTHHQWLTQLSCLSTEISSEIVRAYLPYCSRSVLAKAQLYRWIRTVTDRTWLVDVGDANGLQSLSPASLTRGYATMDVTNKAPTCLKDSASASSMEPFQRIMASCAFASNTQHTGNAARPWEYSESLRSVIALDSETVGYDVTQHSIRYGDYFDKQCFCDAFSIDLESEPCSVPGLASTRERLWLNATCGSTSLPINWTDGLQTTTYAYIPTEKWRWPDCVASMPKKVIGLTDRCATDACESDSNGFCKIKRSIDRACFCRDISYGICKGTCHIFETRINYVTWLHDLCGGESGWHGLPRHWRQLAAPTPLDMIPWRWSMKPFKDSKPTPINHSKSLKRMHACASTEWKLGSLVLINLATSLAGLFRPRNVASPITRMYLHYLHSQHWILGGFSIAALHLCANWLNAVLIQSTLGYADVPITQMILLWCSMPRFTWLTVLLVVFQPLQATTFSTVKSFLFAESILQMFSAYHMITAVSYGREHGFYSQGMARLDRVLSARCLYAGALMWLLVTIAALALLLQAICGAKTSTRGARFDGVLEELVALFNIFWTRFEESLLRSWLDESWVQEQPLSTSSEEQIYTVYGTLPSKVPENQIIEQGMVRLFLIAIASMIFLWIAQWLFWAGFIGLSMEEFCPPKLGVLTVIWMIFSLAIAAVAVLP</sequence>
<feature type="transmembrane region" description="Helical" evidence="1">
    <location>
        <begin position="677"/>
        <end position="700"/>
    </location>
</feature>
<dbReference type="GeneID" id="29119891"/>
<dbReference type="EMBL" id="KV441476">
    <property type="protein sequence ID" value="OAG21754.1"/>
    <property type="molecule type" value="Genomic_DNA"/>
</dbReference>
<keyword evidence="3" id="KW-1185">Reference proteome</keyword>
<name>A0A177DP80_ALTAL</name>
<evidence type="ECO:0000313" key="2">
    <source>
        <dbReference type="EMBL" id="OAG21754.1"/>
    </source>
</evidence>
<feature type="transmembrane region" description="Helical" evidence="1">
    <location>
        <begin position="420"/>
        <end position="438"/>
    </location>
</feature>
<keyword evidence="1" id="KW-0812">Transmembrane</keyword>
<dbReference type="AlphaFoldDB" id="A0A177DP80"/>
<gene>
    <name evidence="2" type="ORF">CC77DRAFT_933141</name>
</gene>
<feature type="transmembrane region" description="Helical" evidence="1">
    <location>
        <begin position="712"/>
        <end position="732"/>
    </location>
</feature>
<organism evidence="2 3">
    <name type="scientific">Alternaria alternata</name>
    <name type="common">Alternaria rot fungus</name>
    <name type="synonym">Torula alternata</name>
    <dbReference type="NCBI Taxonomy" id="5599"/>
    <lineage>
        <taxon>Eukaryota</taxon>
        <taxon>Fungi</taxon>
        <taxon>Dikarya</taxon>
        <taxon>Ascomycota</taxon>
        <taxon>Pezizomycotina</taxon>
        <taxon>Dothideomycetes</taxon>
        <taxon>Pleosporomycetidae</taxon>
        <taxon>Pleosporales</taxon>
        <taxon>Pleosporineae</taxon>
        <taxon>Pleosporaceae</taxon>
        <taxon>Alternaria</taxon>
        <taxon>Alternaria sect. Alternaria</taxon>
        <taxon>Alternaria alternata complex</taxon>
    </lineage>
</organism>